<dbReference type="Proteomes" id="UP000030700">
    <property type="component" value="Unassembled WGS sequence"/>
</dbReference>
<dbReference type="AlphaFoldDB" id="A0A081BT50"/>
<dbReference type="EMBL" id="DF820462">
    <property type="protein sequence ID" value="GAK54581.1"/>
    <property type="molecule type" value="Genomic_DNA"/>
</dbReference>
<keyword evidence="1" id="KW-0489">Methyltransferase</keyword>
<organism evidence="5">
    <name type="scientific">Candidatus Moduliflexus flocculans</name>
    <dbReference type="NCBI Taxonomy" id="1499966"/>
    <lineage>
        <taxon>Bacteria</taxon>
        <taxon>Candidatus Moduliflexota</taxon>
        <taxon>Candidatus Moduliflexia</taxon>
        <taxon>Candidatus Moduliflexales</taxon>
        <taxon>Candidatus Moduliflexaceae</taxon>
    </lineage>
</organism>
<dbReference type="Gene3D" id="3.40.50.150">
    <property type="entry name" value="Vaccinia Virus protein VP39"/>
    <property type="match status" value="2"/>
</dbReference>
<proteinExistence type="inferred from homology"/>
<evidence type="ECO:0000256" key="2">
    <source>
        <dbReference type="ARBA" id="ARBA00022679"/>
    </source>
</evidence>
<dbReference type="GO" id="GO:0032259">
    <property type="term" value="P:methylation"/>
    <property type="evidence" value="ECO:0007669"/>
    <property type="project" value="UniProtKB-KW"/>
</dbReference>
<accession>A0A081BT50</accession>
<name>A0A081BT50_9BACT</name>
<dbReference type="SUPFAM" id="SSF53335">
    <property type="entry name" value="S-adenosyl-L-methionine-dependent methyltransferases"/>
    <property type="match status" value="2"/>
</dbReference>
<dbReference type="InterPro" id="IPR001091">
    <property type="entry name" value="RM_Methyltransferase"/>
</dbReference>
<protein>
    <recommendedName>
        <fullName evidence="3">Methyltransferase</fullName>
        <ecNumber evidence="3">2.1.1.-</ecNumber>
    </recommendedName>
</protein>
<dbReference type="PRINTS" id="PR00508">
    <property type="entry name" value="S21N4MTFRASE"/>
</dbReference>
<sequence length="497" mass="57796">MSQQELFRKSDFNVNIQKVASPSGYKGLAAFHKYWGKKPLECLTFLMQKLSSRDDIVLDPFLGSGLVAKESLDLQRRFIGIDINPFSIDLAAFFVNLPTFEEFSEAFRYIEQEIKSSIYESYQLHDGRIATHYLWEKGALSSVWTKNNGERERVELLPEFHDKEIAQQFSQYTPYHIRKPIFFNNSRVNSTNELTLQDIFTARALRNIDLLLETIKKCPPALQKPLLLTLTSSIGQMSKMVFAISQRHKTKEHVAINEHIEVGSWVIGYWRPERHFEINVWNCFELRAKKLLKALQELPEAEQYISIANNPHEVITNRSSISLVTGNCNTVLEQIENGHVQLIITDPPHSDRIPYLELSELWNAILHHTPCFEEEIVVSNAKERHKNKKAYLRDMLRFMQNACHVLKVKGFLAVIFNARDSLSWEYLKSAQENMPQLRYCGCFPMEYSARSVVQDSRKGALKHDFILIYQKIADMSDEIPYHLLESIHGWRNEFPKQ</sequence>
<reference evidence="5" key="1">
    <citation type="journal article" date="2015" name="PeerJ">
        <title>First genomic representation of candidate bacterial phylum KSB3 points to enhanced environmental sensing as a trigger of wastewater bulking.</title>
        <authorList>
            <person name="Sekiguchi Y."/>
            <person name="Ohashi A."/>
            <person name="Parks D.H."/>
            <person name="Yamauchi T."/>
            <person name="Tyson G.W."/>
            <person name="Hugenholtz P."/>
        </authorList>
    </citation>
    <scope>NUCLEOTIDE SEQUENCE [LARGE SCALE GENOMIC DNA]</scope>
</reference>
<feature type="domain" description="DNA methylase N-4/N-6" evidence="4">
    <location>
        <begin position="29"/>
        <end position="91"/>
    </location>
</feature>
<dbReference type="STRING" id="1499966.U14_05868"/>
<gene>
    <name evidence="5" type="ORF">U14_05868</name>
</gene>
<evidence type="ECO:0000259" key="4">
    <source>
        <dbReference type="Pfam" id="PF01555"/>
    </source>
</evidence>
<evidence type="ECO:0000313" key="5">
    <source>
        <dbReference type="EMBL" id="GAK54581.1"/>
    </source>
</evidence>
<dbReference type="GO" id="GO:0003677">
    <property type="term" value="F:DNA binding"/>
    <property type="evidence" value="ECO:0007669"/>
    <property type="project" value="InterPro"/>
</dbReference>
<evidence type="ECO:0000256" key="1">
    <source>
        <dbReference type="ARBA" id="ARBA00022603"/>
    </source>
</evidence>
<keyword evidence="6" id="KW-1185">Reference proteome</keyword>
<dbReference type="Pfam" id="PF01555">
    <property type="entry name" value="N6_N4_Mtase"/>
    <property type="match status" value="1"/>
</dbReference>
<comment type="similarity">
    <text evidence="3">Belongs to the N(4)/N(6)-methyltransferase family.</text>
</comment>
<keyword evidence="2" id="KW-0808">Transferase</keyword>
<evidence type="ECO:0000256" key="3">
    <source>
        <dbReference type="RuleBase" id="RU362026"/>
    </source>
</evidence>
<dbReference type="InterPro" id="IPR029063">
    <property type="entry name" value="SAM-dependent_MTases_sf"/>
</dbReference>
<dbReference type="InterPro" id="IPR002941">
    <property type="entry name" value="DNA_methylase_N4/N6"/>
</dbReference>
<dbReference type="EC" id="2.1.1.-" evidence="3"/>
<evidence type="ECO:0000313" key="6">
    <source>
        <dbReference type="Proteomes" id="UP000030700"/>
    </source>
</evidence>
<dbReference type="HOGENOM" id="CLU_540502_0_0_0"/>
<dbReference type="GO" id="GO:0008170">
    <property type="term" value="F:N-methyltransferase activity"/>
    <property type="evidence" value="ECO:0007669"/>
    <property type="project" value="InterPro"/>
</dbReference>